<dbReference type="EMBL" id="CAJNOQ010049775">
    <property type="protein sequence ID" value="CAF1647067.1"/>
    <property type="molecule type" value="Genomic_DNA"/>
</dbReference>
<reference evidence="1" key="1">
    <citation type="submission" date="2021-02" db="EMBL/GenBank/DDBJ databases">
        <authorList>
            <person name="Nowell W R."/>
        </authorList>
    </citation>
    <scope>NUCLEOTIDE SEQUENCE</scope>
</reference>
<dbReference type="AlphaFoldDB" id="A0A816EF81"/>
<evidence type="ECO:0000313" key="2">
    <source>
        <dbReference type="EMBL" id="CAF4568207.1"/>
    </source>
</evidence>
<evidence type="ECO:0000313" key="3">
    <source>
        <dbReference type="Proteomes" id="UP000663829"/>
    </source>
</evidence>
<comment type="caution">
    <text evidence="1">The sequence shown here is derived from an EMBL/GenBank/DDBJ whole genome shotgun (WGS) entry which is preliminary data.</text>
</comment>
<dbReference type="EMBL" id="CAJOBC010119662">
    <property type="protein sequence ID" value="CAF4568207.1"/>
    <property type="molecule type" value="Genomic_DNA"/>
</dbReference>
<name>A0A816EF81_9BILA</name>
<proteinExistence type="predicted"/>
<dbReference type="Proteomes" id="UP000681722">
    <property type="component" value="Unassembled WGS sequence"/>
</dbReference>
<dbReference type="Proteomes" id="UP000663829">
    <property type="component" value="Unassembled WGS sequence"/>
</dbReference>
<evidence type="ECO:0000313" key="1">
    <source>
        <dbReference type="EMBL" id="CAF1647067.1"/>
    </source>
</evidence>
<organism evidence="1 3">
    <name type="scientific">Didymodactylos carnosus</name>
    <dbReference type="NCBI Taxonomy" id="1234261"/>
    <lineage>
        <taxon>Eukaryota</taxon>
        <taxon>Metazoa</taxon>
        <taxon>Spiralia</taxon>
        <taxon>Gnathifera</taxon>
        <taxon>Rotifera</taxon>
        <taxon>Eurotatoria</taxon>
        <taxon>Bdelloidea</taxon>
        <taxon>Philodinida</taxon>
        <taxon>Philodinidae</taxon>
        <taxon>Didymodactylos</taxon>
    </lineage>
</organism>
<gene>
    <name evidence="1" type="ORF">GPM918_LOCUS45291</name>
    <name evidence="2" type="ORF">SRO942_LOCUS47657</name>
</gene>
<accession>A0A816EF81</accession>
<sequence length="162" mass="19465">CNIDKNDDCIQIRARLRLLINYLKTFDEPNDECLCCIKQIVNEKIFLIISGRYSQHVVPIVHDLPQVLSIYIYYYMKDDYLHQKEIYVCSHFFKFSIKNLSKNNAKFVWFQLLIQILFLMPKTNDSIQEMIYECQLQYHGNDVEQQKINEFQQTYKSSDSIK</sequence>
<keyword evidence="3" id="KW-1185">Reference proteome</keyword>
<feature type="non-terminal residue" evidence="1">
    <location>
        <position position="1"/>
    </location>
</feature>
<feature type="non-terminal residue" evidence="1">
    <location>
        <position position="162"/>
    </location>
</feature>
<dbReference type="OrthoDB" id="10057301at2759"/>
<protein>
    <submittedName>
        <fullName evidence="1">Uncharacterized protein</fullName>
    </submittedName>
</protein>